<reference evidence="2" key="1">
    <citation type="submission" date="2019-11" db="EMBL/GenBank/DDBJ databases">
        <title>Microbial mats filling the niche in hypersaline microbial mats.</title>
        <authorList>
            <person name="Wong H.L."/>
            <person name="Macleod F.I."/>
            <person name="White R.A. III"/>
            <person name="Burns B.P."/>
        </authorList>
    </citation>
    <scope>NUCLEOTIDE SEQUENCE</scope>
    <source>
        <strain evidence="2">Rbin_158</strain>
    </source>
</reference>
<gene>
    <name evidence="2" type="ORF">GF339_21865</name>
</gene>
<comment type="caution">
    <text evidence="2">The sequence shown here is derived from an EMBL/GenBank/DDBJ whole genome shotgun (WGS) entry which is preliminary data.</text>
</comment>
<evidence type="ECO:0000313" key="3">
    <source>
        <dbReference type="Proteomes" id="UP000649604"/>
    </source>
</evidence>
<dbReference type="InterPro" id="IPR011017">
    <property type="entry name" value="TRASH_dom"/>
</dbReference>
<sequence length="90" mass="10251">MLLRLLALLGLLWTGKQVVKQVSSAFHGQQRVDASKADGEISSDDMVKDPVCQTYIPKTIAIQKSFRHQTYYFCSEECAQTFLEQQRTHS</sequence>
<organism evidence="2 3">
    <name type="scientific">candidate division KSB3 bacterium</name>
    <dbReference type="NCBI Taxonomy" id="2044937"/>
    <lineage>
        <taxon>Bacteria</taxon>
        <taxon>candidate division KSB3</taxon>
    </lineage>
</organism>
<dbReference type="SMART" id="SM00746">
    <property type="entry name" value="TRASH"/>
    <property type="match status" value="1"/>
</dbReference>
<proteinExistence type="predicted"/>
<dbReference type="AlphaFoldDB" id="A0A9D5JZJ5"/>
<dbReference type="Pfam" id="PF04945">
    <property type="entry name" value="YHS"/>
    <property type="match status" value="1"/>
</dbReference>
<protein>
    <submittedName>
        <fullName evidence="2">YHS domain-containing protein</fullName>
    </submittedName>
</protein>
<evidence type="ECO:0000259" key="1">
    <source>
        <dbReference type="SMART" id="SM00746"/>
    </source>
</evidence>
<dbReference type="Proteomes" id="UP000649604">
    <property type="component" value="Unassembled WGS sequence"/>
</dbReference>
<dbReference type="EMBL" id="WJJP01000712">
    <property type="protein sequence ID" value="MBD3327249.1"/>
    <property type="molecule type" value="Genomic_DNA"/>
</dbReference>
<evidence type="ECO:0000313" key="2">
    <source>
        <dbReference type="EMBL" id="MBD3327249.1"/>
    </source>
</evidence>
<feature type="domain" description="TRASH" evidence="1">
    <location>
        <begin position="49"/>
        <end position="86"/>
    </location>
</feature>
<dbReference type="InterPro" id="IPR007029">
    <property type="entry name" value="YHS_dom"/>
</dbReference>
<name>A0A9D5JZJ5_9BACT</name>
<accession>A0A9D5JZJ5</accession>